<keyword evidence="3" id="KW-0436">Ligase</keyword>
<comment type="caution">
    <text evidence="3">The sequence shown here is derived from an EMBL/GenBank/DDBJ whole genome shotgun (WGS) entry which is preliminary data.</text>
</comment>
<feature type="region of interest" description="Disordered" evidence="1">
    <location>
        <begin position="103"/>
        <end position="129"/>
    </location>
</feature>
<dbReference type="Gene3D" id="1.10.8.10">
    <property type="entry name" value="DNA helicase RuvA subunit, C-terminal domain"/>
    <property type="match status" value="1"/>
</dbReference>
<dbReference type="Pfam" id="PF25556">
    <property type="entry name" value="SET_TTL"/>
    <property type="match status" value="2"/>
</dbReference>
<dbReference type="PROSITE" id="PS51221">
    <property type="entry name" value="TTL"/>
    <property type="match status" value="1"/>
</dbReference>
<protein>
    <submittedName>
        <fullName evidence="3">Tubulin--tyrosine ligase-like protein 12</fullName>
    </submittedName>
</protein>
<evidence type="ECO:0000259" key="2">
    <source>
        <dbReference type="Pfam" id="PF25556"/>
    </source>
</evidence>
<evidence type="ECO:0000256" key="1">
    <source>
        <dbReference type="SAM" id="MobiDB-lite"/>
    </source>
</evidence>
<dbReference type="Pfam" id="PF03133">
    <property type="entry name" value="TTL"/>
    <property type="match status" value="1"/>
</dbReference>
<reference evidence="3" key="1">
    <citation type="journal article" date="2020" name="Fungal Divers.">
        <title>Resolving the Mortierellaceae phylogeny through synthesis of multi-gene phylogenetics and phylogenomics.</title>
        <authorList>
            <person name="Vandepol N."/>
            <person name="Liber J."/>
            <person name="Desiro A."/>
            <person name="Na H."/>
            <person name="Kennedy M."/>
            <person name="Barry K."/>
            <person name="Grigoriev I.V."/>
            <person name="Miller A.N."/>
            <person name="O'Donnell K."/>
            <person name="Stajich J.E."/>
            <person name="Bonito G."/>
        </authorList>
    </citation>
    <scope>NUCLEOTIDE SEQUENCE</scope>
    <source>
        <strain evidence="3">KOD1015</strain>
    </source>
</reference>
<accession>A0A9P6FWI5</accession>
<dbReference type="InterPro" id="IPR004344">
    <property type="entry name" value="TTL/TTLL_fam"/>
</dbReference>
<evidence type="ECO:0000313" key="3">
    <source>
        <dbReference type="EMBL" id="KAF9583170.1"/>
    </source>
</evidence>
<evidence type="ECO:0000313" key="4">
    <source>
        <dbReference type="Proteomes" id="UP000780801"/>
    </source>
</evidence>
<dbReference type="OrthoDB" id="2127950at2759"/>
<name>A0A9P6FWI5_9FUNG</name>
<feature type="domain" description="Tubulin--tyrosine ligase-like protein 12 SET-like" evidence="2">
    <location>
        <begin position="202"/>
        <end position="307"/>
    </location>
</feature>
<proteinExistence type="predicted"/>
<dbReference type="InterPro" id="IPR027749">
    <property type="entry name" value="TTLL12"/>
</dbReference>
<dbReference type="Proteomes" id="UP000780801">
    <property type="component" value="Unassembled WGS sequence"/>
</dbReference>
<dbReference type="PANTHER" id="PTHR46088:SF1">
    <property type="entry name" value="TUBULIN--TYROSINE LIGASE-LIKE PROTEIN 12"/>
    <property type="match status" value="1"/>
</dbReference>
<dbReference type="PANTHER" id="PTHR46088">
    <property type="entry name" value="TUBULIN--TYROSINE LIGASE-LIKE PROTEIN 12"/>
    <property type="match status" value="1"/>
</dbReference>
<dbReference type="AlphaFoldDB" id="A0A9P6FWI5"/>
<feature type="domain" description="Tubulin--tyrosine ligase-like protein 12 SET-like" evidence="2">
    <location>
        <begin position="55"/>
        <end position="106"/>
    </location>
</feature>
<organism evidence="3 4">
    <name type="scientific">Lunasporangiospora selenospora</name>
    <dbReference type="NCBI Taxonomy" id="979761"/>
    <lineage>
        <taxon>Eukaryota</taxon>
        <taxon>Fungi</taxon>
        <taxon>Fungi incertae sedis</taxon>
        <taxon>Mucoromycota</taxon>
        <taxon>Mortierellomycotina</taxon>
        <taxon>Mortierellomycetes</taxon>
        <taxon>Mortierellales</taxon>
        <taxon>Mortierellaceae</taxon>
        <taxon>Lunasporangiospora</taxon>
    </lineage>
</organism>
<keyword evidence="4" id="KW-1185">Reference proteome</keyword>
<sequence>MEYKQFLQIHQYQLANIPESLWEPLFNKLGQDLVDAGEFLELHYGDPLNEYSLHVKAEGGLKKHGNIFLIDHAWTTKPETSRAQLLDNPQLVERLTSMMDISVDSDEDQEADQGGAGEQGEGRAMNKHPDLDVDSAMVELVASQGNVSTQRAKEALQNENGDVIAALMSLTLHPDHDAQGLQNLEEAIGGQVMRDKEAKSAEKKKIDTINKIMVEMWKYSQTYEYAVVDAHGQTKKESAWYIMDEVGSALRHSDTPNSVCAPFIYIGRGTVSYSVLFPIEDIPKGGMMTRDFVPADIKDPLTRKAYLQIYEDDRDAAELIAVYESDKLEDNEVKPFDQPFTKTMTYSHSTEHSDKKLRLYTATEWVASNCKLENVELVDSEDQADILWFSQDFKDFEKLTKGQKINQFENESCVTYKHNLAALVRSAYGTVPWCPTTYNLSTELAPFVGNYLWNEEHGHRNIWICKPWNMARGLQITIQEELAPLVRLRDTGPKIAQEYIQNPVLYEGRKFDLRYIALLKSSHKDPNDPSKGCNFQLLVYKMFWIRLANQPFTLEDFDNYEKHFTVMNYGNFNLTQLLYTKFIDNFEKEHVNKKKWVDIQEDINEAIKAVFAAAVAKPKPEGLGATDEKTRGHAYEGFSIYGIDVMLRGDAEQCQPVVVEVNFSPDCTRACKYDPDFLNNILTVIDPRVGNLDKALGAFNVL</sequence>
<dbReference type="CDD" id="cd14278">
    <property type="entry name" value="UBA_NAC_like"/>
    <property type="match status" value="1"/>
</dbReference>
<dbReference type="Gene3D" id="3.30.470.20">
    <property type="entry name" value="ATP-grasp fold, B domain"/>
    <property type="match status" value="1"/>
</dbReference>
<dbReference type="EMBL" id="JAABOA010000788">
    <property type="protein sequence ID" value="KAF9583170.1"/>
    <property type="molecule type" value="Genomic_DNA"/>
</dbReference>
<dbReference type="InterPro" id="IPR057954">
    <property type="entry name" value="SET_TTL12"/>
</dbReference>
<gene>
    <name evidence="3" type="primary">TTLL12</name>
    <name evidence="3" type="ORF">BGW38_010100</name>
</gene>
<dbReference type="GO" id="GO:0005737">
    <property type="term" value="C:cytoplasm"/>
    <property type="evidence" value="ECO:0007669"/>
    <property type="project" value="TreeGrafter"/>
</dbReference>
<dbReference type="GO" id="GO:0016874">
    <property type="term" value="F:ligase activity"/>
    <property type="evidence" value="ECO:0007669"/>
    <property type="project" value="UniProtKB-KW"/>
</dbReference>